<dbReference type="Pfam" id="PF10670">
    <property type="entry name" value="DUF4198"/>
    <property type="match status" value="1"/>
</dbReference>
<name>A0ABX1GKM2_9FLAO</name>
<keyword evidence="2" id="KW-0812">Transmembrane</keyword>
<reference evidence="3 4" key="1">
    <citation type="submission" date="2020-04" db="EMBL/GenBank/DDBJ databases">
        <authorList>
            <person name="Yoon J."/>
        </authorList>
    </citation>
    <scope>NUCLEOTIDE SEQUENCE [LARGE SCALE GENOMIC DNA]</scope>
    <source>
        <strain evidence="3 4">DJ-13</strain>
    </source>
</reference>
<evidence type="ECO:0000256" key="1">
    <source>
        <dbReference type="SAM" id="MobiDB-lite"/>
    </source>
</evidence>
<dbReference type="Proteomes" id="UP000718451">
    <property type="component" value="Unassembled WGS sequence"/>
</dbReference>
<sequence>MGTYFLESNQDAIISLFNGTFERSENIITRDRMLDASLVGQGDRLPIDPDWWKDQDSTITQLTLNSGDAGTYMVGVSTKARNIELTSNEFNDYLKHDGILDMLEQRTNDGVLDQDAVESYQKHVKAIYQVGEKKTNDWSTVLGYPIEFVPQANPYDSYSGEKLEVQVLLDGQPLSNQLVYADYIKSTHSHSHHTHEHDSHGHSHDDGHSHDEEHSHEGHTHSHDSDEGHTHTSGQKLRTNEKGMVNVNLPEDGIYYLRTIHMVQVTNSEELTHESKWATLSFEVTHEHSADTHTHDHDHEEGISTWIFILASILIIGALFLVFRKKK</sequence>
<organism evidence="3 4">
    <name type="scientific">Croceivirga thetidis</name>
    <dbReference type="NCBI Taxonomy" id="2721623"/>
    <lineage>
        <taxon>Bacteria</taxon>
        <taxon>Pseudomonadati</taxon>
        <taxon>Bacteroidota</taxon>
        <taxon>Flavobacteriia</taxon>
        <taxon>Flavobacteriales</taxon>
        <taxon>Flavobacteriaceae</taxon>
        <taxon>Croceivirga</taxon>
    </lineage>
</organism>
<keyword evidence="2" id="KW-1133">Transmembrane helix</keyword>
<protein>
    <submittedName>
        <fullName evidence="3">DUF4198 domain-containing protein</fullName>
    </submittedName>
</protein>
<keyword evidence="4" id="KW-1185">Reference proteome</keyword>
<feature type="region of interest" description="Disordered" evidence="1">
    <location>
        <begin position="187"/>
        <end position="244"/>
    </location>
</feature>
<gene>
    <name evidence="3" type="ORF">HCU67_00765</name>
</gene>
<evidence type="ECO:0000313" key="3">
    <source>
        <dbReference type="EMBL" id="NKI30458.1"/>
    </source>
</evidence>
<evidence type="ECO:0000256" key="2">
    <source>
        <dbReference type="SAM" id="Phobius"/>
    </source>
</evidence>
<feature type="compositionally biased region" description="Basic and acidic residues" evidence="1">
    <location>
        <begin position="195"/>
        <end position="230"/>
    </location>
</feature>
<comment type="caution">
    <text evidence="3">The sequence shown here is derived from an EMBL/GenBank/DDBJ whole genome shotgun (WGS) entry which is preliminary data.</text>
</comment>
<evidence type="ECO:0000313" key="4">
    <source>
        <dbReference type="Proteomes" id="UP000718451"/>
    </source>
</evidence>
<proteinExistence type="predicted"/>
<feature type="transmembrane region" description="Helical" evidence="2">
    <location>
        <begin position="303"/>
        <end position="323"/>
    </location>
</feature>
<dbReference type="EMBL" id="JAAWWL010000001">
    <property type="protein sequence ID" value="NKI30458.1"/>
    <property type="molecule type" value="Genomic_DNA"/>
</dbReference>
<dbReference type="InterPro" id="IPR019613">
    <property type="entry name" value="DUF4198"/>
</dbReference>
<dbReference type="RefSeq" id="WP_168552017.1">
    <property type="nucleotide sequence ID" value="NZ_JAAWWL010000001.1"/>
</dbReference>
<accession>A0ABX1GKM2</accession>
<keyword evidence="2" id="KW-0472">Membrane</keyword>